<dbReference type="AlphaFoldDB" id="A0A1L9ATU9"/>
<keyword evidence="1" id="KW-1133">Transmembrane helix</keyword>
<keyword evidence="1" id="KW-0472">Membrane</keyword>
<proteinExistence type="predicted"/>
<comment type="caution">
    <text evidence="2">The sequence shown here is derived from an EMBL/GenBank/DDBJ whole genome shotgun (WGS) entry which is preliminary data.</text>
</comment>
<reference evidence="3" key="1">
    <citation type="submission" date="2016-11" db="EMBL/GenBank/DDBJ databases">
        <authorList>
            <person name="Shukria A."/>
            <person name="Stevens D.C."/>
        </authorList>
    </citation>
    <scope>NUCLEOTIDE SEQUENCE [LARGE SCALE GENOMIC DNA]</scope>
    <source>
        <strain evidence="3">Cbfe23</strain>
    </source>
</reference>
<keyword evidence="1" id="KW-0812">Transmembrane</keyword>
<dbReference type="OrthoDB" id="122427at2"/>
<dbReference type="STRING" id="83449.BON30_48625"/>
<dbReference type="Pfam" id="PF20345">
    <property type="entry name" value="DUF6640"/>
    <property type="match status" value="1"/>
</dbReference>
<feature type="transmembrane region" description="Helical" evidence="1">
    <location>
        <begin position="113"/>
        <end position="135"/>
    </location>
</feature>
<dbReference type="EMBL" id="MPIN01000037">
    <property type="protein sequence ID" value="OJH33447.1"/>
    <property type="molecule type" value="Genomic_DNA"/>
</dbReference>
<evidence type="ECO:0000313" key="3">
    <source>
        <dbReference type="Proteomes" id="UP000182229"/>
    </source>
</evidence>
<organism evidence="2 3">
    <name type="scientific">Cystobacter ferrugineus</name>
    <dbReference type="NCBI Taxonomy" id="83449"/>
    <lineage>
        <taxon>Bacteria</taxon>
        <taxon>Pseudomonadati</taxon>
        <taxon>Myxococcota</taxon>
        <taxon>Myxococcia</taxon>
        <taxon>Myxococcales</taxon>
        <taxon>Cystobacterineae</taxon>
        <taxon>Archangiaceae</taxon>
        <taxon>Cystobacter</taxon>
    </lineage>
</organism>
<feature type="transmembrane region" description="Helical" evidence="1">
    <location>
        <begin position="75"/>
        <end position="93"/>
    </location>
</feature>
<dbReference type="InterPro" id="IPR046580">
    <property type="entry name" value="DUF6640"/>
</dbReference>
<protein>
    <recommendedName>
        <fullName evidence="4">Acetyltransferase</fullName>
    </recommendedName>
</protein>
<dbReference type="Proteomes" id="UP000182229">
    <property type="component" value="Unassembled WGS sequence"/>
</dbReference>
<evidence type="ECO:0000313" key="2">
    <source>
        <dbReference type="EMBL" id="OJH33447.1"/>
    </source>
</evidence>
<reference evidence="2 3" key="2">
    <citation type="submission" date="2016-12" db="EMBL/GenBank/DDBJ databases">
        <title>Draft Genome Sequence of Cystobacter ferrugineus Strain Cbfe23.</title>
        <authorList>
            <person name="Akbar S."/>
            <person name="Dowd S.E."/>
            <person name="Stevens D.C."/>
        </authorList>
    </citation>
    <scope>NUCLEOTIDE SEQUENCE [LARGE SCALE GENOMIC DNA]</scope>
    <source>
        <strain evidence="2 3">Cbfe23</strain>
    </source>
</reference>
<evidence type="ECO:0008006" key="4">
    <source>
        <dbReference type="Google" id="ProtNLM"/>
    </source>
</evidence>
<sequence>MSFPIGRVLLSASALSAAIGAYVADWNETHIFNPRWPPHARFHNAHTMLLGTALGIFTLYFLWSKRWRGARGLEVGTILAATYWVTQAGSLLFPGTALTDPEFAYRTAYIGGVVPINQLTIIIVFLVLVTVGFLLERRALRTASAV</sequence>
<accession>A0A1L9ATU9</accession>
<dbReference type="RefSeq" id="WP_071905501.1">
    <property type="nucleotide sequence ID" value="NZ_MPIN01000037.1"/>
</dbReference>
<feature type="transmembrane region" description="Helical" evidence="1">
    <location>
        <begin position="44"/>
        <end position="63"/>
    </location>
</feature>
<keyword evidence="3" id="KW-1185">Reference proteome</keyword>
<name>A0A1L9ATU9_9BACT</name>
<evidence type="ECO:0000256" key="1">
    <source>
        <dbReference type="SAM" id="Phobius"/>
    </source>
</evidence>
<gene>
    <name evidence="2" type="ORF">BON30_48625</name>
</gene>